<proteinExistence type="predicted"/>
<evidence type="ECO:0000313" key="3">
    <source>
        <dbReference type="Proteomes" id="UP000262056"/>
    </source>
</evidence>
<feature type="transmembrane region" description="Helical" evidence="1">
    <location>
        <begin position="53"/>
        <end position="80"/>
    </location>
</feature>
<comment type="caution">
    <text evidence="2">The sequence shown here is derived from an EMBL/GenBank/DDBJ whole genome shotgun (WGS) entry which is preliminary data.</text>
</comment>
<keyword evidence="1" id="KW-0812">Transmembrane</keyword>
<name>A0A656PNN2_UNCKA</name>
<feature type="transmembrane region" description="Helical" evidence="1">
    <location>
        <begin position="353"/>
        <end position="374"/>
    </location>
</feature>
<feature type="transmembrane region" description="Helical" evidence="1">
    <location>
        <begin position="386"/>
        <end position="404"/>
    </location>
</feature>
<feature type="transmembrane region" description="Helical" evidence="1">
    <location>
        <begin position="320"/>
        <end position="341"/>
    </location>
</feature>
<evidence type="ECO:0000313" key="2">
    <source>
        <dbReference type="EMBL" id="HCQ40251.1"/>
    </source>
</evidence>
<feature type="transmembrane region" description="Helical" evidence="1">
    <location>
        <begin position="282"/>
        <end position="300"/>
    </location>
</feature>
<keyword evidence="1" id="KW-1133">Transmembrane helix</keyword>
<reference evidence="2 3" key="1">
    <citation type="journal article" date="2018" name="Nat. Biotechnol.">
        <title>A standardized bacterial taxonomy based on genome phylogeny substantially revises the tree of life.</title>
        <authorList>
            <person name="Parks D.H."/>
            <person name="Chuvochina M."/>
            <person name="Waite D.W."/>
            <person name="Rinke C."/>
            <person name="Skarshewski A."/>
            <person name="Chaumeil P.A."/>
            <person name="Hugenholtz P."/>
        </authorList>
    </citation>
    <scope>NUCLEOTIDE SEQUENCE [LARGE SCALE GENOMIC DNA]</scope>
    <source>
        <strain evidence="2">UBA12021</strain>
    </source>
</reference>
<keyword evidence="1" id="KW-0472">Membrane</keyword>
<feature type="transmembrane region" description="Helical" evidence="1">
    <location>
        <begin position="145"/>
        <end position="176"/>
    </location>
</feature>
<evidence type="ECO:0000256" key="1">
    <source>
        <dbReference type="SAM" id="Phobius"/>
    </source>
</evidence>
<dbReference type="Proteomes" id="UP000262056">
    <property type="component" value="Unassembled WGS sequence"/>
</dbReference>
<feature type="transmembrane region" description="Helical" evidence="1">
    <location>
        <begin position="188"/>
        <end position="208"/>
    </location>
</feature>
<gene>
    <name evidence="2" type="ORF">DIU24_00900</name>
</gene>
<evidence type="ECO:0008006" key="4">
    <source>
        <dbReference type="Google" id="ProtNLM"/>
    </source>
</evidence>
<dbReference type="EMBL" id="DQFB01000003">
    <property type="protein sequence ID" value="HCQ40251.1"/>
    <property type="molecule type" value="Genomic_DNA"/>
</dbReference>
<dbReference type="AlphaFoldDB" id="A0A656PNN2"/>
<protein>
    <recommendedName>
        <fullName evidence="4">Glycosyltransferase RgtA/B/C/D-like domain-containing protein</fullName>
    </recommendedName>
</protein>
<feature type="transmembrane region" description="Helical" evidence="1">
    <location>
        <begin position="92"/>
        <end position="110"/>
    </location>
</feature>
<sequence length="525" mass="61423">MLIGGLDDQINLVVWSLISKPFFSFAHDFFSRSETLNVTFLAYLRPLDSNEPLTWFFISSLASLVGYWANNIIVLLTLVLNFYFSHLFFKKFKYGLVFSLIFTFSSYFWLHLGKHPDLGFVWLLPVIVKKLDADFNYSLKNGFMLAFYAFLLSLMSNYLGFFLVLFVGLFVLCDLLLKVQSIKKVTKFCVVFITSYILLIVTALMPYIKINYFNAPPQGYINPLNRSYDDLVSFSSRPWYHFIPSPKNPVYKELSQNLLSRIEGTGYFLADDYFQGEHDSMFFGYFFLVSYLSVVIYNLYERKRLNNDKNTNIHRKYLLLAFFLFLFTLPPFFTVFGQTLYTPSYLLFKIAPFFRVTSRLSIFILLALLLSFSYGLKNIVFKNTKILSFLMAVLLVVTLVESYVPPKIYKNEGTPGVYKYLGQMPTFDKFVVYPYSMTKEALYFLPEHKKDLLNIRGFSNSTYESQSLTERLVTDEGLLSTRDLGVRYLLVFKNAPTEDLVYFSEQRGLILEREFDNSYLYYFKK</sequence>
<accession>A0A656PNN2</accession>
<organism evidence="2 3">
    <name type="scientific">candidate division WWE3 bacterium</name>
    <dbReference type="NCBI Taxonomy" id="2053526"/>
    <lineage>
        <taxon>Bacteria</taxon>
        <taxon>Katanobacteria</taxon>
    </lineage>
</organism>